<comment type="caution">
    <text evidence="2">The sequence shown here is derived from an EMBL/GenBank/DDBJ whole genome shotgun (WGS) entry which is preliminary data.</text>
</comment>
<reference evidence="2 3" key="1">
    <citation type="submission" date="2023-11" db="EMBL/GenBank/DDBJ databases">
        <title>Halocaridina rubra genome assembly.</title>
        <authorList>
            <person name="Smith C."/>
        </authorList>
    </citation>
    <scope>NUCLEOTIDE SEQUENCE [LARGE SCALE GENOMIC DNA]</scope>
    <source>
        <strain evidence="2">EP-1</strain>
        <tissue evidence="2">Whole</tissue>
    </source>
</reference>
<feature type="non-terminal residue" evidence="2">
    <location>
        <position position="1"/>
    </location>
</feature>
<name>A0AAN8WJG1_HALRR</name>
<dbReference type="Proteomes" id="UP001381693">
    <property type="component" value="Unassembled WGS sequence"/>
</dbReference>
<feature type="region of interest" description="Disordered" evidence="1">
    <location>
        <begin position="91"/>
        <end position="170"/>
    </location>
</feature>
<keyword evidence="3" id="KW-1185">Reference proteome</keyword>
<organism evidence="2 3">
    <name type="scientific">Halocaridina rubra</name>
    <name type="common">Hawaiian red shrimp</name>
    <dbReference type="NCBI Taxonomy" id="373956"/>
    <lineage>
        <taxon>Eukaryota</taxon>
        <taxon>Metazoa</taxon>
        <taxon>Ecdysozoa</taxon>
        <taxon>Arthropoda</taxon>
        <taxon>Crustacea</taxon>
        <taxon>Multicrustacea</taxon>
        <taxon>Malacostraca</taxon>
        <taxon>Eumalacostraca</taxon>
        <taxon>Eucarida</taxon>
        <taxon>Decapoda</taxon>
        <taxon>Pleocyemata</taxon>
        <taxon>Caridea</taxon>
        <taxon>Atyoidea</taxon>
        <taxon>Atyidae</taxon>
        <taxon>Halocaridina</taxon>
    </lineage>
</organism>
<evidence type="ECO:0000256" key="1">
    <source>
        <dbReference type="SAM" id="MobiDB-lite"/>
    </source>
</evidence>
<dbReference type="AlphaFoldDB" id="A0AAN8WJG1"/>
<feature type="compositionally biased region" description="Basic and acidic residues" evidence="1">
    <location>
        <begin position="91"/>
        <end position="106"/>
    </location>
</feature>
<feature type="compositionally biased region" description="Basic and acidic residues" evidence="1">
    <location>
        <begin position="118"/>
        <end position="139"/>
    </location>
</feature>
<dbReference type="EMBL" id="JAXCGZ010019350">
    <property type="protein sequence ID" value="KAK7066197.1"/>
    <property type="molecule type" value="Genomic_DNA"/>
</dbReference>
<gene>
    <name evidence="2" type="ORF">SK128_002967</name>
</gene>
<sequence>EYLSVPFTDTCPPKEFQKEQLEHLTEISSPAQTFLSGSTYTPTAISPAMMKYQFYPERRPGKGPKKIRYVMDRVYSISSLKIIGELKKLKEDKDKNKQSRNEKQLAREVLTQRKKKRVETDSSDKEVVHEDISDNKEPPEVSDAVAGPSGVSRANVSSDEELMSLHDSSDESLHCEIVLGLALPWRNPK</sequence>
<proteinExistence type="predicted"/>
<accession>A0AAN8WJG1</accession>
<protein>
    <submittedName>
        <fullName evidence="2">Uncharacterized protein</fullName>
    </submittedName>
</protein>
<evidence type="ECO:0000313" key="2">
    <source>
        <dbReference type="EMBL" id="KAK7066197.1"/>
    </source>
</evidence>
<evidence type="ECO:0000313" key="3">
    <source>
        <dbReference type="Proteomes" id="UP001381693"/>
    </source>
</evidence>